<dbReference type="Gene3D" id="3.30.1540.10">
    <property type="entry name" value="formyl-coa transferase, domain 3"/>
    <property type="match status" value="1"/>
</dbReference>
<dbReference type="PANTHER" id="PTHR48228">
    <property type="entry name" value="SUCCINYL-COA--D-CITRAMALATE COA-TRANSFERASE"/>
    <property type="match status" value="1"/>
</dbReference>
<name>A0A4S3MAR7_9RHOB</name>
<dbReference type="GO" id="GO:0016740">
    <property type="term" value="F:transferase activity"/>
    <property type="evidence" value="ECO:0007669"/>
    <property type="project" value="UniProtKB-KW"/>
</dbReference>
<dbReference type="OrthoDB" id="7208981at2"/>
<reference evidence="1 2" key="1">
    <citation type="submission" date="2019-04" db="EMBL/GenBank/DDBJ databases">
        <title>Draft genome sequence of Youngimonas vesicularis.</title>
        <authorList>
            <person name="Hameed A."/>
        </authorList>
    </citation>
    <scope>NUCLEOTIDE SEQUENCE [LARGE SCALE GENOMIC DNA]</scope>
    <source>
        <strain evidence="1 2">CC-AMW-E</strain>
    </source>
</reference>
<dbReference type="InterPro" id="IPR050509">
    <property type="entry name" value="CoA-transferase_III"/>
</dbReference>
<dbReference type="AlphaFoldDB" id="A0A4S3MAR7"/>
<evidence type="ECO:0000313" key="2">
    <source>
        <dbReference type="Proteomes" id="UP000306113"/>
    </source>
</evidence>
<dbReference type="PANTHER" id="PTHR48228:SF7">
    <property type="entry name" value="FATTY ACYL-COA TRANSFERASE RV3272-RELATED"/>
    <property type="match status" value="1"/>
</dbReference>
<keyword evidence="1" id="KW-0808">Transferase</keyword>
<comment type="caution">
    <text evidence="1">The sequence shown here is derived from an EMBL/GenBank/DDBJ whole genome shotgun (WGS) entry which is preliminary data.</text>
</comment>
<dbReference type="InterPro" id="IPR044855">
    <property type="entry name" value="CoA-Trfase_III_dom3_sf"/>
</dbReference>
<dbReference type="Proteomes" id="UP000306113">
    <property type="component" value="Unassembled WGS sequence"/>
</dbReference>
<keyword evidence="2" id="KW-1185">Reference proteome</keyword>
<dbReference type="Gene3D" id="3.40.50.10540">
    <property type="entry name" value="Crotonobetainyl-coa:carnitine coa-transferase, domain 1"/>
    <property type="match status" value="1"/>
</dbReference>
<organism evidence="1 2">
    <name type="scientific">Thalassobius vesicularis</name>
    <dbReference type="NCBI Taxonomy" id="1294297"/>
    <lineage>
        <taxon>Bacteria</taxon>
        <taxon>Pseudomonadati</taxon>
        <taxon>Pseudomonadota</taxon>
        <taxon>Alphaproteobacteria</taxon>
        <taxon>Rhodobacterales</taxon>
        <taxon>Roseobacteraceae</taxon>
        <taxon>Thalassovita</taxon>
    </lineage>
</organism>
<dbReference type="Pfam" id="PF02515">
    <property type="entry name" value="CoA_transf_3"/>
    <property type="match status" value="1"/>
</dbReference>
<protein>
    <submittedName>
        <fullName evidence="1">CoA transferase</fullName>
    </submittedName>
</protein>
<dbReference type="SUPFAM" id="SSF89796">
    <property type="entry name" value="CoA-transferase family III (CaiB/BaiF)"/>
    <property type="match status" value="1"/>
</dbReference>
<gene>
    <name evidence="1" type="ORF">E7681_10090</name>
</gene>
<dbReference type="EMBL" id="SSMD01000004">
    <property type="protein sequence ID" value="THD73950.1"/>
    <property type="molecule type" value="Genomic_DNA"/>
</dbReference>
<evidence type="ECO:0000313" key="1">
    <source>
        <dbReference type="EMBL" id="THD73950.1"/>
    </source>
</evidence>
<proteinExistence type="predicted"/>
<dbReference type="InterPro" id="IPR023606">
    <property type="entry name" value="CoA-Trfase_III_dom_1_sf"/>
</dbReference>
<accession>A0A4S3MAR7</accession>
<dbReference type="InterPro" id="IPR003673">
    <property type="entry name" value="CoA-Trfase_fam_III"/>
</dbReference>
<sequence length="397" mass="42822">MSVTGFAPLEGVRVIEMSHMIMGPSCGMFLAFLGAEVIKVEPPEGDKTRDLTGMGRGFFPTFNRGKKSITLDLKSEAGRAALDGLLKDADVFVENFRDSSLAAMGFAPEVLRQRHPTLIVASCKGFLHGPYENRTAMDEVVQMMTGMAYMTGPTGRPLRIGSSANDIMGGLFGAFSVLAALMQRDRDGQGHAVRIGLFENCLLLVAQHMVQYDIEGTEAPPMPERDFSWPVYDIFHTSDAQSIFVGAVTEGQWAKLCDVLGLAALKADSRLQTRPDQIKARDWTLPIIANAIARQTYAPLASALERDGIPFSPIARPAQMYDDPHVTRPGGLMTSTLPEGGSYRAPGLPFEVDGRPAVPASVDLPDVGDDTAEILGALGLEPDEIRTASGQARRQVA</sequence>
<dbReference type="RefSeq" id="WP_136339160.1">
    <property type="nucleotide sequence ID" value="NZ_SSMD01000004.1"/>
</dbReference>